<evidence type="ECO:0000259" key="11">
    <source>
        <dbReference type="Pfam" id="PF03315"/>
    </source>
</evidence>
<evidence type="ECO:0000256" key="9">
    <source>
        <dbReference type="SAM" id="MobiDB-lite"/>
    </source>
</evidence>
<evidence type="ECO:0000259" key="10">
    <source>
        <dbReference type="Pfam" id="PF03313"/>
    </source>
</evidence>
<organism evidence="12 13">
    <name type="scientific">Rhodotorula taiwanensis</name>
    <dbReference type="NCBI Taxonomy" id="741276"/>
    <lineage>
        <taxon>Eukaryota</taxon>
        <taxon>Fungi</taxon>
        <taxon>Dikarya</taxon>
        <taxon>Basidiomycota</taxon>
        <taxon>Pucciniomycotina</taxon>
        <taxon>Microbotryomycetes</taxon>
        <taxon>Sporidiobolales</taxon>
        <taxon>Sporidiobolaceae</taxon>
        <taxon>Rhodotorula</taxon>
    </lineage>
</organism>
<comment type="pathway">
    <text evidence="2">Carbohydrate biosynthesis; gluconeogenesis.</text>
</comment>
<keyword evidence="4" id="KW-0004">4Fe-4S</keyword>
<feature type="region of interest" description="Disordered" evidence="9">
    <location>
        <begin position="284"/>
        <end position="307"/>
    </location>
</feature>
<feature type="compositionally biased region" description="Pro residues" evidence="9">
    <location>
        <begin position="423"/>
        <end position="433"/>
    </location>
</feature>
<accession>A0A2S5BG62</accession>
<evidence type="ECO:0000256" key="1">
    <source>
        <dbReference type="ARBA" id="ARBA00001966"/>
    </source>
</evidence>
<name>A0A2S5BG62_9BASI</name>
<feature type="domain" description="Serine dehydratase beta chain" evidence="11">
    <location>
        <begin position="87"/>
        <end position="239"/>
    </location>
</feature>
<comment type="cofactor">
    <cofactor evidence="1">
        <name>[4Fe-4S] cluster</name>
        <dbReference type="ChEBI" id="CHEBI:49883"/>
    </cofactor>
</comment>
<evidence type="ECO:0000313" key="12">
    <source>
        <dbReference type="EMBL" id="POY75758.1"/>
    </source>
</evidence>
<feature type="domain" description="Serine dehydratase-like alpha subunit" evidence="10">
    <location>
        <begin position="331"/>
        <end position="661"/>
    </location>
</feature>
<evidence type="ECO:0008006" key="14">
    <source>
        <dbReference type="Google" id="ProtNLM"/>
    </source>
</evidence>
<dbReference type="FunFam" id="3.30.1330.90:FF:000001">
    <property type="entry name" value="L-serine ammonia-lyase 1"/>
    <property type="match status" value="1"/>
</dbReference>
<keyword evidence="7" id="KW-0411">Iron-sulfur</keyword>
<evidence type="ECO:0000256" key="4">
    <source>
        <dbReference type="ARBA" id="ARBA00022485"/>
    </source>
</evidence>
<dbReference type="GO" id="GO:0003941">
    <property type="term" value="F:L-serine ammonia-lyase activity"/>
    <property type="evidence" value="ECO:0007669"/>
    <property type="project" value="InterPro"/>
</dbReference>
<dbReference type="GO" id="GO:0046872">
    <property type="term" value="F:metal ion binding"/>
    <property type="evidence" value="ECO:0007669"/>
    <property type="project" value="UniProtKB-KW"/>
</dbReference>
<evidence type="ECO:0000256" key="8">
    <source>
        <dbReference type="ARBA" id="ARBA00023239"/>
    </source>
</evidence>
<keyword evidence="6" id="KW-0408">Iron</keyword>
<feature type="region of interest" description="Disordered" evidence="9">
    <location>
        <begin position="415"/>
        <end position="437"/>
    </location>
</feature>
<dbReference type="STRING" id="741276.A0A2S5BG62"/>
<dbReference type="Proteomes" id="UP000237144">
    <property type="component" value="Unassembled WGS sequence"/>
</dbReference>
<dbReference type="SUPFAM" id="SSF143548">
    <property type="entry name" value="Serine metabolism enzymes domain"/>
    <property type="match status" value="1"/>
</dbReference>
<keyword evidence="8" id="KW-0456">Lyase</keyword>
<sequence length="673" mass="71374">MLQATKRSWTTTRAYRLSSAGAHQVGPSRLALSPPQRPAALSRRLAALPRTLARTYSASVIETSAGPGEPEPEPADVLPRAEHAVISAFDLFSIGVGPSSSHTVGPMRAAKIFVSDLQDLGILDKVHKLKIGLYGSLAATGKGHMTPEAIMMGLEGSDPETIEASTIGSRYQAILSTSRLQLNGQQTITYSHEKDMLWRMDPLPAHPNGMRFSVFDKEGTLMATNEYFSVGGGFVVNERTQVDENLYYRGIHKEEVDHVRRDQTHGIAPETLASPALLAAATEAAGPGTGATQDSAGEAQADKAGGQQVPSLPLPYLFRNAAGLVRLTQQHNLTIAQLVWGNERIYLSDAEISDRLLNLWRVMDASIHAGVASPLTRSIGAEDPTLPGRLNVRRRAPGLYRRLFKGFYPSLIPPTGSATNSALPPPPPPPPSATQPLTLAHGFNYHDTVAPSQRRSAPLVVGSFEHPLPPTPRTKGQFPSIDWLSCYAIAVNETNASGGRVVTAPTNGASGVIPSVLKYLIEFISDDVERDIKTFLLTAAAIGMLYKRGATISAAEGGCMAEVGVASSMAAGALTACMGGTPSQIMQAAEIGIEHSLGLTCDPIDGLVQVPCIERNSLGAVKAVTGEGIHSVSLDDAIEAMRLTARDMHSAYKETSLSGLATTVKIPLSSPAC</sequence>
<gene>
    <name evidence="12" type="ORF">BMF94_1168</name>
</gene>
<dbReference type="Gene3D" id="3.30.1330.90">
    <property type="entry name" value="D-3-phosphoglycerate dehydrogenase, domain 3"/>
    <property type="match status" value="1"/>
</dbReference>
<dbReference type="EMBL" id="PJQD01000012">
    <property type="protein sequence ID" value="POY75758.1"/>
    <property type="molecule type" value="Genomic_DNA"/>
</dbReference>
<evidence type="ECO:0000256" key="2">
    <source>
        <dbReference type="ARBA" id="ARBA00004742"/>
    </source>
</evidence>
<dbReference type="OrthoDB" id="192663at2759"/>
<dbReference type="PANTHER" id="PTHR30182">
    <property type="entry name" value="L-SERINE DEHYDRATASE"/>
    <property type="match status" value="1"/>
</dbReference>
<evidence type="ECO:0000313" key="13">
    <source>
        <dbReference type="Proteomes" id="UP000237144"/>
    </source>
</evidence>
<dbReference type="GO" id="GO:0006094">
    <property type="term" value="P:gluconeogenesis"/>
    <property type="evidence" value="ECO:0007669"/>
    <property type="project" value="UniProtKB-KW"/>
</dbReference>
<dbReference type="Pfam" id="PF03315">
    <property type="entry name" value="SDH_beta"/>
    <property type="match status" value="1"/>
</dbReference>
<dbReference type="InterPro" id="IPR051318">
    <property type="entry name" value="Fe-S_L-Ser"/>
</dbReference>
<dbReference type="InterPro" id="IPR029009">
    <property type="entry name" value="ASB_dom_sf"/>
</dbReference>
<evidence type="ECO:0000256" key="6">
    <source>
        <dbReference type="ARBA" id="ARBA00023004"/>
    </source>
</evidence>
<dbReference type="GO" id="GO:0051539">
    <property type="term" value="F:4 iron, 4 sulfur cluster binding"/>
    <property type="evidence" value="ECO:0007669"/>
    <property type="project" value="UniProtKB-KW"/>
</dbReference>
<dbReference type="Pfam" id="PF03313">
    <property type="entry name" value="SDH_alpha"/>
    <property type="match status" value="1"/>
</dbReference>
<keyword evidence="5" id="KW-0479">Metal-binding</keyword>
<dbReference type="PANTHER" id="PTHR30182:SF1">
    <property type="entry name" value="L-SERINE DEHYDRATASE 1"/>
    <property type="match status" value="1"/>
</dbReference>
<proteinExistence type="predicted"/>
<dbReference type="AlphaFoldDB" id="A0A2S5BG62"/>
<evidence type="ECO:0000256" key="3">
    <source>
        <dbReference type="ARBA" id="ARBA00022432"/>
    </source>
</evidence>
<evidence type="ECO:0000256" key="7">
    <source>
        <dbReference type="ARBA" id="ARBA00023014"/>
    </source>
</evidence>
<keyword evidence="3" id="KW-0312">Gluconeogenesis</keyword>
<dbReference type="InterPro" id="IPR005131">
    <property type="entry name" value="Ser_deHydtase_bsu"/>
</dbReference>
<protein>
    <recommendedName>
        <fullName evidence="14">L-serine ammonia-lyase</fullName>
    </recommendedName>
</protein>
<keyword evidence="13" id="KW-1185">Reference proteome</keyword>
<comment type="caution">
    <text evidence="12">The sequence shown here is derived from an EMBL/GenBank/DDBJ whole genome shotgun (WGS) entry which is preliminary data.</text>
</comment>
<dbReference type="InterPro" id="IPR005130">
    <property type="entry name" value="Ser_deHydtase-like_asu"/>
</dbReference>
<reference evidence="12 13" key="1">
    <citation type="journal article" date="2018" name="Front. Microbiol.">
        <title>Prospects for Fungal Bioremediation of Acidic Radioactive Waste Sites: Characterization and Genome Sequence of Rhodotorula taiwanensis MD1149.</title>
        <authorList>
            <person name="Tkavc R."/>
            <person name="Matrosova V.Y."/>
            <person name="Grichenko O.E."/>
            <person name="Gostincar C."/>
            <person name="Volpe R.P."/>
            <person name="Klimenkova P."/>
            <person name="Gaidamakova E.K."/>
            <person name="Zhou C.E."/>
            <person name="Stewart B.J."/>
            <person name="Lyman M.G."/>
            <person name="Malfatti S.A."/>
            <person name="Rubinfeld B."/>
            <person name="Courtot M."/>
            <person name="Singh J."/>
            <person name="Dalgard C.L."/>
            <person name="Hamilton T."/>
            <person name="Frey K.G."/>
            <person name="Gunde-Cimerman N."/>
            <person name="Dugan L."/>
            <person name="Daly M.J."/>
        </authorList>
    </citation>
    <scope>NUCLEOTIDE SEQUENCE [LARGE SCALE GENOMIC DNA]</scope>
    <source>
        <strain evidence="12 13">MD1149</strain>
    </source>
</reference>
<evidence type="ECO:0000256" key="5">
    <source>
        <dbReference type="ARBA" id="ARBA00022723"/>
    </source>
</evidence>